<dbReference type="OrthoDB" id="1099258at2"/>
<reference evidence="3" key="1">
    <citation type="submission" date="2016-11" db="EMBL/GenBank/DDBJ databases">
        <authorList>
            <person name="Varghese N."/>
            <person name="Submissions S."/>
        </authorList>
    </citation>
    <scope>NUCLEOTIDE SEQUENCE [LARGE SCALE GENOMIC DNA]</scope>
    <source>
        <strain evidence="3">DSM 22638</strain>
    </source>
</reference>
<gene>
    <name evidence="2" type="ORF">SAMN04488116_1563</name>
</gene>
<evidence type="ECO:0000256" key="1">
    <source>
        <dbReference type="SAM" id="SignalP"/>
    </source>
</evidence>
<dbReference type="AlphaFoldDB" id="A0A1M5KGW2"/>
<dbReference type="EMBL" id="FQWL01000002">
    <property type="protein sequence ID" value="SHG51719.1"/>
    <property type="molecule type" value="Genomic_DNA"/>
</dbReference>
<feature type="signal peptide" evidence="1">
    <location>
        <begin position="1"/>
        <end position="19"/>
    </location>
</feature>
<evidence type="ECO:0008006" key="4">
    <source>
        <dbReference type="Google" id="ProtNLM"/>
    </source>
</evidence>
<keyword evidence="1" id="KW-0732">Signal</keyword>
<organism evidence="2 3">
    <name type="scientific">Flagellimonas flava</name>
    <dbReference type="NCBI Taxonomy" id="570519"/>
    <lineage>
        <taxon>Bacteria</taxon>
        <taxon>Pseudomonadati</taxon>
        <taxon>Bacteroidota</taxon>
        <taxon>Flavobacteriia</taxon>
        <taxon>Flavobacteriales</taxon>
        <taxon>Flavobacteriaceae</taxon>
        <taxon>Flagellimonas</taxon>
    </lineage>
</organism>
<proteinExistence type="predicted"/>
<dbReference type="Proteomes" id="UP000184532">
    <property type="component" value="Unassembled WGS sequence"/>
</dbReference>
<evidence type="ECO:0000313" key="3">
    <source>
        <dbReference type="Proteomes" id="UP000184532"/>
    </source>
</evidence>
<feature type="chain" id="PRO_5012612561" description="Beta-lactamase-inhibitor-like, PepSY-like" evidence="1">
    <location>
        <begin position="20"/>
        <end position="101"/>
    </location>
</feature>
<dbReference type="SUPFAM" id="SSF160574">
    <property type="entry name" value="BT0923-like"/>
    <property type="match status" value="1"/>
</dbReference>
<protein>
    <recommendedName>
        <fullName evidence="4">Beta-lactamase-inhibitor-like, PepSY-like</fullName>
    </recommendedName>
</protein>
<dbReference type="Gene3D" id="3.40.1420.30">
    <property type="match status" value="1"/>
</dbReference>
<name>A0A1M5KGW2_9FLAO</name>
<dbReference type="RefSeq" id="WP_073178046.1">
    <property type="nucleotide sequence ID" value="NZ_FQWL01000002.1"/>
</dbReference>
<evidence type="ECO:0000313" key="2">
    <source>
        <dbReference type="EMBL" id="SHG51719.1"/>
    </source>
</evidence>
<keyword evidence="3" id="KW-1185">Reference proteome</keyword>
<sequence>MKKLILASVLSFVGLTAMAQDATTTEVDNTVSEVTTVQDFQEINVADLPAAVVEAVQKDYPTATINKAYKNESDQFKLELSLKDGASGTVYADAEGNWIEL</sequence>
<accession>A0A1M5KGW2</accession>